<gene>
    <name evidence="1" type="ORF">JK635_16620</name>
</gene>
<accession>A0ABS1TRZ1</accession>
<sequence length="163" mass="18103">MNKGVYLSLLSIGLAQAIKIPLHYIKKREWRPDLFFSTGGMPSSHSAGVSTLTTYIALKQGMPTFDFALSLIYGLIVMYDAQGVRRQTGELTLQVNSLNEFIEKIHKDESVKFKQNGPKKLKEALGHQPEEVLGGALLGILVGMIGHKCTKKDRKSAKITIRF</sequence>
<dbReference type="EMBL" id="JAESWB010000247">
    <property type="protein sequence ID" value="MBL4953809.1"/>
    <property type="molecule type" value="Genomic_DNA"/>
</dbReference>
<dbReference type="Proteomes" id="UP000623967">
    <property type="component" value="Unassembled WGS sequence"/>
</dbReference>
<dbReference type="PANTHER" id="PTHR31446">
    <property type="entry name" value="ACID PHOSPHATASE/VANADIUM-DEPENDENT HALOPEROXIDASE-RELATED PROTEIN"/>
    <property type="match status" value="1"/>
</dbReference>
<dbReference type="Pfam" id="PF02681">
    <property type="entry name" value="DUF212"/>
    <property type="match status" value="1"/>
</dbReference>
<evidence type="ECO:0000313" key="1">
    <source>
        <dbReference type="EMBL" id="MBL4953809.1"/>
    </source>
</evidence>
<reference evidence="1 2" key="1">
    <citation type="submission" date="2021-01" db="EMBL/GenBank/DDBJ databases">
        <title>Genome public.</title>
        <authorList>
            <person name="Liu C."/>
            <person name="Sun Q."/>
        </authorList>
    </citation>
    <scope>NUCLEOTIDE SEQUENCE [LARGE SCALE GENOMIC DNA]</scope>
    <source>
        <strain evidence="1 2">YIM B02564</strain>
    </source>
</reference>
<dbReference type="InterPro" id="IPR003832">
    <property type="entry name" value="DUF212"/>
</dbReference>
<protein>
    <submittedName>
        <fullName evidence="1">Divergent PAP2 family protein</fullName>
    </submittedName>
</protein>
<dbReference type="RefSeq" id="WP_202655076.1">
    <property type="nucleotide sequence ID" value="NZ_JAESWB010000247.1"/>
</dbReference>
<organism evidence="1 2">
    <name type="scientific">Neobacillus paridis</name>
    <dbReference type="NCBI Taxonomy" id="2803862"/>
    <lineage>
        <taxon>Bacteria</taxon>
        <taxon>Bacillati</taxon>
        <taxon>Bacillota</taxon>
        <taxon>Bacilli</taxon>
        <taxon>Bacillales</taxon>
        <taxon>Bacillaceae</taxon>
        <taxon>Neobacillus</taxon>
    </lineage>
</organism>
<name>A0ABS1TRZ1_9BACI</name>
<keyword evidence="2" id="KW-1185">Reference proteome</keyword>
<proteinExistence type="predicted"/>
<evidence type="ECO:0000313" key="2">
    <source>
        <dbReference type="Proteomes" id="UP000623967"/>
    </source>
</evidence>
<dbReference type="PANTHER" id="PTHR31446:SF29">
    <property type="entry name" value="ACID PHOSPHATASE_VANADIUM-DEPENDENT HALOPEROXIDASE-RELATED PROTEIN"/>
    <property type="match status" value="1"/>
</dbReference>
<comment type="caution">
    <text evidence="1">The sequence shown here is derived from an EMBL/GenBank/DDBJ whole genome shotgun (WGS) entry which is preliminary data.</text>
</comment>